<dbReference type="EMBL" id="ASHM01011368">
    <property type="protein sequence ID" value="PNX93292.1"/>
    <property type="molecule type" value="Genomic_DNA"/>
</dbReference>
<proteinExistence type="predicted"/>
<feature type="non-terminal residue" evidence="1">
    <location>
        <position position="1"/>
    </location>
</feature>
<gene>
    <name evidence="1" type="ORF">L195_g016443</name>
</gene>
<reference evidence="1 2" key="2">
    <citation type="journal article" date="2017" name="Front. Plant Sci.">
        <title>Gene Classification and Mining of Molecular Markers Useful in Red Clover (Trifolium pratense) Breeding.</title>
        <authorList>
            <person name="Istvanek J."/>
            <person name="Dluhosova J."/>
            <person name="Dluhos P."/>
            <person name="Patkova L."/>
            <person name="Nedelnik J."/>
            <person name="Repkova J."/>
        </authorList>
    </citation>
    <scope>NUCLEOTIDE SEQUENCE [LARGE SCALE GENOMIC DNA]</scope>
    <source>
        <strain evidence="2">cv. Tatra</strain>
        <tissue evidence="1">Young leaves</tissue>
    </source>
</reference>
<accession>A0A2K3MRB4</accession>
<organism evidence="1 2">
    <name type="scientific">Trifolium pratense</name>
    <name type="common">Red clover</name>
    <dbReference type="NCBI Taxonomy" id="57577"/>
    <lineage>
        <taxon>Eukaryota</taxon>
        <taxon>Viridiplantae</taxon>
        <taxon>Streptophyta</taxon>
        <taxon>Embryophyta</taxon>
        <taxon>Tracheophyta</taxon>
        <taxon>Spermatophyta</taxon>
        <taxon>Magnoliopsida</taxon>
        <taxon>eudicotyledons</taxon>
        <taxon>Gunneridae</taxon>
        <taxon>Pentapetalae</taxon>
        <taxon>rosids</taxon>
        <taxon>fabids</taxon>
        <taxon>Fabales</taxon>
        <taxon>Fabaceae</taxon>
        <taxon>Papilionoideae</taxon>
        <taxon>50 kb inversion clade</taxon>
        <taxon>NPAAA clade</taxon>
        <taxon>Hologalegina</taxon>
        <taxon>IRL clade</taxon>
        <taxon>Trifolieae</taxon>
        <taxon>Trifolium</taxon>
    </lineage>
</organism>
<dbReference type="AlphaFoldDB" id="A0A2K3MRB4"/>
<evidence type="ECO:0000313" key="1">
    <source>
        <dbReference type="EMBL" id="PNX93292.1"/>
    </source>
</evidence>
<name>A0A2K3MRB4_TRIPR</name>
<comment type="caution">
    <text evidence="1">The sequence shown here is derived from an EMBL/GenBank/DDBJ whole genome shotgun (WGS) entry which is preliminary data.</text>
</comment>
<dbReference type="Proteomes" id="UP000236291">
    <property type="component" value="Unassembled WGS sequence"/>
</dbReference>
<sequence length="52" mass="6111">GGRLQIFGSQSHLWLINDLVLHEWVAVVWIGRGNRAEEKREWSVHDLEGERM</sequence>
<reference evidence="1 2" key="1">
    <citation type="journal article" date="2014" name="Am. J. Bot.">
        <title>Genome assembly and annotation for red clover (Trifolium pratense; Fabaceae).</title>
        <authorList>
            <person name="Istvanek J."/>
            <person name="Jaros M."/>
            <person name="Krenek A."/>
            <person name="Repkova J."/>
        </authorList>
    </citation>
    <scope>NUCLEOTIDE SEQUENCE [LARGE SCALE GENOMIC DNA]</scope>
    <source>
        <strain evidence="2">cv. Tatra</strain>
        <tissue evidence="1">Young leaves</tissue>
    </source>
</reference>
<evidence type="ECO:0000313" key="2">
    <source>
        <dbReference type="Proteomes" id="UP000236291"/>
    </source>
</evidence>
<protein>
    <submittedName>
        <fullName evidence="1">Uncharacterized protein</fullName>
    </submittedName>
</protein>